<protein>
    <submittedName>
        <fullName evidence="2">Uncharacterized protein</fullName>
    </submittedName>
</protein>
<evidence type="ECO:0000313" key="3">
    <source>
        <dbReference type="Proteomes" id="UP000813824"/>
    </source>
</evidence>
<evidence type="ECO:0000313" key="2">
    <source>
        <dbReference type="EMBL" id="KAH8079423.1"/>
    </source>
</evidence>
<gene>
    <name evidence="2" type="ORF">BXZ70DRAFT_649039</name>
</gene>
<proteinExistence type="predicted"/>
<evidence type="ECO:0000256" key="1">
    <source>
        <dbReference type="SAM" id="MobiDB-lite"/>
    </source>
</evidence>
<name>A0A8K0UGC0_9AGAR</name>
<organism evidence="2 3">
    <name type="scientific">Cristinia sonorae</name>
    <dbReference type="NCBI Taxonomy" id="1940300"/>
    <lineage>
        <taxon>Eukaryota</taxon>
        <taxon>Fungi</taxon>
        <taxon>Dikarya</taxon>
        <taxon>Basidiomycota</taxon>
        <taxon>Agaricomycotina</taxon>
        <taxon>Agaricomycetes</taxon>
        <taxon>Agaricomycetidae</taxon>
        <taxon>Agaricales</taxon>
        <taxon>Pleurotineae</taxon>
        <taxon>Stephanosporaceae</taxon>
        <taxon>Cristinia</taxon>
    </lineage>
</organism>
<comment type="caution">
    <text evidence="2">The sequence shown here is derived from an EMBL/GenBank/DDBJ whole genome shotgun (WGS) entry which is preliminary data.</text>
</comment>
<accession>A0A8K0UGC0</accession>
<dbReference type="AlphaFoldDB" id="A0A8K0UGC0"/>
<reference evidence="2" key="1">
    <citation type="journal article" date="2021" name="New Phytol.">
        <title>Evolutionary innovations through gain and loss of genes in the ectomycorrhizal Boletales.</title>
        <authorList>
            <person name="Wu G."/>
            <person name="Miyauchi S."/>
            <person name="Morin E."/>
            <person name="Kuo A."/>
            <person name="Drula E."/>
            <person name="Varga T."/>
            <person name="Kohler A."/>
            <person name="Feng B."/>
            <person name="Cao Y."/>
            <person name="Lipzen A."/>
            <person name="Daum C."/>
            <person name="Hundley H."/>
            <person name="Pangilinan J."/>
            <person name="Johnson J."/>
            <person name="Barry K."/>
            <person name="LaButti K."/>
            <person name="Ng V."/>
            <person name="Ahrendt S."/>
            <person name="Min B."/>
            <person name="Choi I.G."/>
            <person name="Park H."/>
            <person name="Plett J.M."/>
            <person name="Magnuson J."/>
            <person name="Spatafora J.W."/>
            <person name="Nagy L.G."/>
            <person name="Henrissat B."/>
            <person name="Grigoriev I.V."/>
            <person name="Yang Z.L."/>
            <person name="Xu J."/>
            <person name="Martin F.M."/>
        </authorList>
    </citation>
    <scope>NUCLEOTIDE SEQUENCE</scope>
    <source>
        <strain evidence="2">KKN 215</strain>
    </source>
</reference>
<sequence>MATPFSTSPFFYDTPQTIPSDNRSPYARPPILKRAAVPQKSWRPQVKRKTKNGPLTPLPRITFDLAGAPPSYGLPIALLTSQGCQQSVQDMVQGGREVILQGLDKVVFRILWPGYDHVDWHRHVRLTTSTGPITRGQLAEQIIDHLFSFFHKLASETVDPNEKVWTIGHNTRARQWGMENVILLGLYPVHERTYQAELQVCLPDEAQVDNRDGARGS</sequence>
<dbReference type="Proteomes" id="UP000813824">
    <property type="component" value="Unassembled WGS sequence"/>
</dbReference>
<dbReference type="EMBL" id="JAEVFJ010000056">
    <property type="protein sequence ID" value="KAH8079423.1"/>
    <property type="molecule type" value="Genomic_DNA"/>
</dbReference>
<feature type="region of interest" description="Disordered" evidence="1">
    <location>
        <begin position="1"/>
        <end position="29"/>
    </location>
</feature>
<feature type="compositionally biased region" description="Polar residues" evidence="1">
    <location>
        <begin position="1"/>
        <end position="23"/>
    </location>
</feature>
<keyword evidence="3" id="KW-1185">Reference proteome</keyword>
<dbReference type="OrthoDB" id="2662268at2759"/>